<organism evidence="2 3">
    <name type="scientific">Nocardioides terrae</name>
    <dbReference type="NCBI Taxonomy" id="574651"/>
    <lineage>
        <taxon>Bacteria</taxon>
        <taxon>Bacillati</taxon>
        <taxon>Actinomycetota</taxon>
        <taxon>Actinomycetes</taxon>
        <taxon>Propionibacteriales</taxon>
        <taxon>Nocardioidaceae</taxon>
        <taxon>Nocardioides</taxon>
    </lineage>
</organism>
<proteinExistence type="predicted"/>
<dbReference type="PROSITE" id="PS51257">
    <property type="entry name" value="PROKAR_LIPOPROTEIN"/>
    <property type="match status" value="1"/>
</dbReference>
<accession>A0A1I1MNC1</accession>
<dbReference type="AlphaFoldDB" id="A0A1I1MNC1"/>
<dbReference type="EMBL" id="FOLB01000012">
    <property type="protein sequence ID" value="SFC84103.1"/>
    <property type="molecule type" value="Genomic_DNA"/>
</dbReference>
<name>A0A1I1MNC1_9ACTN</name>
<feature type="signal peptide" evidence="1">
    <location>
        <begin position="1"/>
        <end position="20"/>
    </location>
</feature>
<evidence type="ECO:0000313" key="2">
    <source>
        <dbReference type="EMBL" id="SFC84103.1"/>
    </source>
</evidence>
<gene>
    <name evidence="2" type="ORF">SAMN04487968_11274</name>
</gene>
<feature type="chain" id="PRO_5011617920" evidence="1">
    <location>
        <begin position="21"/>
        <end position="149"/>
    </location>
</feature>
<evidence type="ECO:0000256" key="1">
    <source>
        <dbReference type="SAM" id="SignalP"/>
    </source>
</evidence>
<reference evidence="2 3" key="1">
    <citation type="submission" date="2016-10" db="EMBL/GenBank/DDBJ databases">
        <authorList>
            <person name="de Groot N.N."/>
        </authorList>
    </citation>
    <scope>NUCLEOTIDE SEQUENCE [LARGE SCALE GENOMIC DNA]</scope>
    <source>
        <strain evidence="2 3">CGMCC 1.7056</strain>
    </source>
</reference>
<protein>
    <submittedName>
        <fullName evidence="2">Uncharacterized protein</fullName>
    </submittedName>
</protein>
<keyword evidence="1" id="KW-0732">Signal</keyword>
<dbReference type="Proteomes" id="UP000198832">
    <property type="component" value="Unassembled WGS sequence"/>
</dbReference>
<sequence length="149" mass="15947">MRRALAVVLTLLAVATSAGCAPGTPDDDSWRDDAVRVTGDVGSAVSTVELALRHRDRLFRTYLQTVAVDAEEAAGTAATRLEGVQPPDPELDRNSDVTSAIDDATSLLTDVRIAVVRRAPLQHFINELSSAADRLDHLEQSLHQPPGTP</sequence>
<keyword evidence="3" id="KW-1185">Reference proteome</keyword>
<evidence type="ECO:0000313" key="3">
    <source>
        <dbReference type="Proteomes" id="UP000198832"/>
    </source>
</evidence>
<dbReference type="STRING" id="574651.SAMN04487968_11274"/>